<feature type="compositionally biased region" description="Polar residues" evidence="1">
    <location>
        <begin position="1"/>
        <end position="11"/>
    </location>
</feature>
<reference evidence="2 3" key="1">
    <citation type="journal article" date="2013" name="Genome Announc.">
        <title>Draft Genome Sequence of 'Candidatus Halobonum tyrrellensis' Strain G22, Isolated from the Hypersaline Waters of Lake Tyrrell, Australia.</title>
        <authorList>
            <person name="Ugalde J.A."/>
            <person name="Narasingarao P."/>
            <person name="Kuo S."/>
            <person name="Podell S."/>
            <person name="Allen E.E."/>
        </authorList>
    </citation>
    <scope>NUCLEOTIDE SEQUENCE [LARGE SCALE GENOMIC DNA]</scope>
    <source>
        <strain evidence="2 3">G22</strain>
    </source>
</reference>
<evidence type="ECO:0000256" key="1">
    <source>
        <dbReference type="SAM" id="MobiDB-lite"/>
    </source>
</evidence>
<dbReference type="RefSeq" id="WP_023394509.1">
    <property type="nucleotide sequence ID" value="NZ_ASGZ01000029.1"/>
</dbReference>
<evidence type="ECO:0000313" key="2">
    <source>
        <dbReference type="EMBL" id="ESP88372.1"/>
    </source>
</evidence>
<dbReference type="AlphaFoldDB" id="V4IZ26"/>
<organism evidence="2 3">
    <name type="scientific">Candidatus Halobonum tyrrellensis G22</name>
    <dbReference type="NCBI Taxonomy" id="1324957"/>
    <lineage>
        <taxon>Archaea</taxon>
        <taxon>Methanobacteriati</taxon>
        <taxon>Methanobacteriota</taxon>
        <taxon>Stenosarchaea group</taxon>
        <taxon>Halobacteria</taxon>
        <taxon>Halobacteriales</taxon>
        <taxon>Haloferacaceae</taxon>
        <taxon>Candidatus Halobonum</taxon>
    </lineage>
</organism>
<feature type="region of interest" description="Disordered" evidence="1">
    <location>
        <begin position="1"/>
        <end position="31"/>
    </location>
</feature>
<accession>V4IZ26</accession>
<gene>
    <name evidence="2" type="ORF">K933_09622</name>
</gene>
<keyword evidence="3" id="KW-1185">Reference proteome</keyword>
<evidence type="ECO:0000313" key="3">
    <source>
        <dbReference type="Proteomes" id="UP000017840"/>
    </source>
</evidence>
<protein>
    <submittedName>
        <fullName evidence="2">Uncharacterized protein</fullName>
    </submittedName>
</protein>
<sequence length="98" mass="11182">MANVNDDTAPQYSEGDRVRVNVPEPDPDEYATPEERVEYRLARYDHEQFDGRTGTVAYVINSFQYEVEFDDGSNPADEPHFGVNFLEGDFEAVDRGDD</sequence>
<dbReference type="EMBL" id="ASGZ01000029">
    <property type="protein sequence ID" value="ESP88372.1"/>
    <property type="molecule type" value="Genomic_DNA"/>
</dbReference>
<comment type="caution">
    <text evidence="2">The sequence shown here is derived from an EMBL/GenBank/DDBJ whole genome shotgun (WGS) entry which is preliminary data.</text>
</comment>
<dbReference type="STRING" id="1324957.K933_09622"/>
<dbReference type="OrthoDB" id="56871at2157"/>
<proteinExistence type="predicted"/>
<name>V4IZ26_9EURY</name>
<dbReference type="Proteomes" id="UP000017840">
    <property type="component" value="Unassembled WGS sequence"/>
</dbReference>